<gene>
    <name evidence="1" type="ORF">M3M28_07915</name>
</gene>
<organism evidence="1">
    <name type="scientific">Gulosibacter sediminis</name>
    <dbReference type="NCBI Taxonomy" id="1729695"/>
    <lineage>
        <taxon>Bacteria</taxon>
        <taxon>Bacillati</taxon>
        <taxon>Actinomycetota</taxon>
        <taxon>Actinomycetes</taxon>
        <taxon>Micrococcales</taxon>
        <taxon>Microbacteriaceae</taxon>
        <taxon>Gulosibacter</taxon>
    </lineage>
</organism>
<reference evidence="1" key="1">
    <citation type="submission" date="2022-05" db="EMBL/GenBank/DDBJ databases">
        <title>Complete genome sequence of toluene-degrading Gulosibacter sediminis strain ACHW.36C.</title>
        <authorList>
            <person name="Wai A.C."/>
            <person name="Lai G.K."/>
            <person name="Griffin S.D."/>
            <person name="Leung F.C."/>
        </authorList>
    </citation>
    <scope>NUCLEOTIDE SEQUENCE [LARGE SCALE GENOMIC DNA]</scope>
    <source>
        <strain evidence="1">ACHW.36C</strain>
    </source>
</reference>
<sequence>MSPTRAAVPHQWLSTTTQYIHVSSQHIEDAWAHANKSVEERFEGMA</sequence>
<dbReference type="EMBL" id="CP097160">
    <property type="protein sequence ID" value="UQN13991.1"/>
    <property type="molecule type" value="Genomic_DNA"/>
</dbReference>
<evidence type="ECO:0008006" key="2">
    <source>
        <dbReference type="Google" id="ProtNLM"/>
    </source>
</evidence>
<accession>A0ABY4MX78</accession>
<proteinExistence type="predicted"/>
<evidence type="ECO:0000313" key="1">
    <source>
        <dbReference type="EMBL" id="UQN13991.1"/>
    </source>
</evidence>
<name>A0ABY4MX78_9MICO</name>
<protein>
    <recommendedName>
        <fullName evidence="2">Integrase</fullName>
    </recommendedName>
</protein>